<keyword evidence="6 10" id="KW-0133">Cell shape</keyword>
<dbReference type="PANTHER" id="PTHR43024:SF1">
    <property type="entry name" value="UDP-N-ACETYLMURAMOYL-TRIPEPTIDE--D-ALANYL-D-ALANINE LIGASE"/>
    <property type="match status" value="1"/>
</dbReference>
<evidence type="ECO:0000256" key="1">
    <source>
        <dbReference type="ARBA" id="ARBA00022490"/>
    </source>
</evidence>
<evidence type="ECO:0000256" key="6">
    <source>
        <dbReference type="ARBA" id="ARBA00022960"/>
    </source>
</evidence>
<evidence type="ECO:0000259" key="13">
    <source>
        <dbReference type="Pfam" id="PF02875"/>
    </source>
</evidence>
<comment type="similarity">
    <text evidence="10">Belongs to the MurCDEF family. MurF subfamily.</text>
</comment>
<dbReference type="AlphaFoldDB" id="A0A6N7PYM7"/>
<feature type="domain" description="Mur ligase central" evidence="14">
    <location>
        <begin position="125"/>
        <end position="317"/>
    </location>
</feature>
<evidence type="ECO:0000313" key="16">
    <source>
        <dbReference type="Proteomes" id="UP000440224"/>
    </source>
</evidence>
<proteinExistence type="inferred from homology"/>
<feature type="domain" description="Mur ligase C-terminal" evidence="13">
    <location>
        <begin position="352"/>
        <end position="470"/>
    </location>
</feature>
<dbReference type="SUPFAM" id="SSF63418">
    <property type="entry name" value="MurE/MurF N-terminal domain"/>
    <property type="match status" value="1"/>
</dbReference>
<dbReference type="Gene3D" id="3.40.1390.10">
    <property type="entry name" value="MurE/MurF, N-terminal domain"/>
    <property type="match status" value="1"/>
</dbReference>
<evidence type="ECO:0000256" key="9">
    <source>
        <dbReference type="ARBA" id="ARBA00023316"/>
    </source>
</evidence>
<evidence type="ECO:0000256" key="3">
    <source>
        <dbReference type="ARBA" id="ARBA00022618"/>
    </source>
</evidence>
<evidence type="ECO:0000256" key="8">
    <source>
        <dbReference type="ARBA" id="ARBA00023306"/>
    </source>
</evidence>
<keyword evidence="7 10" id="KW-0573">Peptidoglycan synthesis</keyword>
<dbReference type="InterPro" id="IPR005863">
    <property type="entry name" value="UDP-N-AcMur_synth"/>
</dbReference>
<gene>
    <name evidence="10 15" type="primary">murF</name>
    <name evidence="15" type="ORF">GF068_29260</name>
</gene>
<dbReference type="SUPFAM" id="SSF53623">
    <property type="entry name" value="MurD-like peptide ligases, catalytic domain"/>
    <property type="match status" value="1"/>
</dbReference>
<dbReference type="UniPathway" id="UPA00219"/>
<keyword evidence="2 10" id="KW-0436">Ligase</keyword>
<comment type="subcellular location">
    <subcellularLocation>
        <location evidence="10 11">Cytoplasm</location>
    </subcellularLocation>
</comment>
<evidence type="ECO:0000256" key="5">
    <source>
        <dbReference type="ARBA" id="ARBA00022840"/>
    </source>
</evidence>
<dbReference type="PANTHER" id="PTHR43024">
    <property type="entry name" value="UDP-N-ACETYLMURAMOYL-TRIPEPTIDE--D-ALANYL-D-ALANINE LIGASE"/>
    <property type="match status" value="1"/>
</dbReference>
<dbReference type="InterPro" id="IPR013221">
    <property type="entry name" value="Mur_ligase_cen"/>
</dbReference>
<dbReference type="GO" id="GO:0051301">
    <property type="term" value="P:cell division"/>
    <property type="evidence" value="ECO:0007669"/>
    <property type="project" value="UniProtKB-KW"/>
</dbReference>
<sequence>MGTPLPETVARFSLVDALSLGFGNLSIPDGVELMVPLGAISTDTRTLQPGAIFVALRGASFDGHDHVAEAVTKGARLLVVEREVQAPSGVAILRVPSTLDALGMFARLHVERWRALRGRRTIVAITGSAGKTTTRVATAALLGRLLGEPAVLATRGNLNNRVGVPMMALCLEQRHHAAVLEMGMNQPGEIKMLTAVAPPDLAIVTLVAAAHVEGCGSIEAVAHEKGALFRALDPSGIVVGNSDDARVVSQMETSRAQRRIHYGAAEGLDLRIAERRPEGLTTSRLTLERYDGSRLSFRTPLIGEAGAYACAAAVAAVEALTGERVTSPIAEEAFALADVGGGGGRLVPRLLARDVVVIDDSYNANPASSSASIRTAAELARDAGRRLVLVLGAMYELGHESSRGHDDVGRVAAESGAALVFAVNGDARLIADRASDAGLPARFYETSADAAPAVAAAVQPGDLVLVKGSRGVGTERIVRALAEVPS</sequence>
<keyword evidence="4 10" id="KW-0547">Nucleotide-binding</keyword>
<comment type="catalytic activity">
    <reaction evidence="10 11">
        <text>D-alanyl-D-alanine + UDP-N-acetyl-alpha-D-muramoyl-L-alanyl-gamma-D-glutamyl-meso-2,6-diaminopimelate + ATP = UDP-N-acetyl-alpha-D-muramoyl-L-alanyl-gamma-D-glutamyl-meso-2,6-diaminopimeloyl-D-alanyl-D-alanine + ADP + phosphate + H(+)</text>
        <dbReference type="Rhea" id="RHEA:28374"/>
        <dbReference type="ChEBI" id="CHEBI:15378"/>
        <dbReference type="ChEBI" id="CHEBI:30616"/>
        <dbReference type="ChEBI" id="CHEBI:43474"/>
        <dbReference type="ChEBI" id="CHEBI:57822"/>
        <dbReference type="ChEBI" id="CHEBI:61386"/>
        <dbReference type="ChEBI" id="CHEBI:83905"/>
        <dbReference type="ChEBI" id="CHEBI:456216"/>
        <dbReference type="EC" id="6.3.2.10"/>
    </reaction>
</comment>
<dbReference type="InterPro" id="IPR036565">
    <property type="entry name" value="Mur-like_cat_sf"/>
</dbReference>
<feature type="binding site" evidence="10">
    <location>
        <begin position="127"/>
        <end position="133"/>
    </location>
    <ligand>
        <name>ATP</name>
        <dbReference type="ChEBI" id="CHEBI:30616"/>
    </ligand>
</feature>
<evidence type="ECO:0000256" key="7">
    <source>
        <dbReference type="ARBA" id="ARBA00022984"/>
    </source>
</evidence>
<evidence type="ECO:0000256" key="4">
    <source>
        <dbReference type="ARBA" id="ARBA00022741"/>
    </source>
</evidence>
<dbReference type="NCBIfam" id="TIGR01143">
    <property type="entry name" value="murF"/>
    <property type="match status" value="1"/>
</dbReference>
<reference evidence="15 16" key="1">
    <citation type="submission" date="2019-10" db="EMBL/GenBank/DDBJ databases">
        <title>A soil myxobacterium in the family Polyangiaceae.</title>
        <authorList>
            <person name="Li Y."/>
            <person name="Wang J."/>
        </authorList>
    </citation>
    <scope>NUCLEOTIDE SEQUENCE [LARGE SCALE GENOMIC DNA]</scope>
    <source>
        <strain evidence="15 16">DSM 14734</strain>
    </source>
</reference>
<keyword evidence="9 10" id="KW-0961">Cell wall biogenesis/degradation</keyword>
<evidence type="ECO:0000313" key="15">
    <source>
        <dbReference type="EMBL" id="MRG95976.1"/>
    </source>
</evidence>
<dbReference type="GO" id="GO:0009252">
    <property type="term" value="P:peptidoglycan biosynthetic process"/>
    <property type="evidence" value="ECO:0007669"/>
    <property type="project" value="UniProtKB-UniRule"/>
</dbReference>
<dbReference type="InterPro" id="IPR004101">
    <property type="entry name" value="Mur_ligase_C"/>
</dbReference>
<dbReference type="GO" id="GO:0008360">
    <property type="term" value="P:regulation of cell shape"/>
    <property type="evidence" value="ECO:0007669"/>
    <property type="project" value="UniProtKB-KW"/>
</dbReference>
<dbReference type="EC" id="6.3.2.10" evidence="10 11"/>
<dbReference type="InterPro" id="IPR035911">
    <property type="entry name" value="MurE/MurF_N"/>
</dbReference>
<comment type="function">
    <text evidence="10 11">Involved in cell wall formation. Catalyzes the final step in the synthesis of UDP-N-acetylmuramoyl-pentapeptide, the precursor of murein.</text>
</comment>
<dbReference type="InterPro" id="IPR051046">
    <property type="entry name" value="MurCDEF_CellWall_CoF430Synth"/>
</dbReference>
<keyword evidence="5 10" id="KW-0067">ATP-binding</keyword>
<dbReference type="GO" id="GO:0047480">
    <property type="term" value="F:UDP-N-acetylmuramoyl-tripeptide-D-alanyl-D-alanine ligase activity"/>
    <property type="evidence" value="ECO:0007669"/>
    <property type="project" value="UniProtKB-UniRule"/>
</dbReference>
<keyword evidence="16" id="KW-1185">Reference proteome</keyword>
<name>A0A6N7PYM7_9BACT</name>
<comment type="pathway">
    <text evidence="10 11">Cell wall biogenesis; peptidoglycan biosynthesis.</text>
</comment>
<dbReference type="OrthoDB" id="9801978at2"/>
<dbReference type="Gene3D" id="3.40.1190.10">
    <property type="entry name" value="Mur-like, catalytic domain"/>
    <property type="match status" value="1"/>
</dbReference>
<dbReference type="Proteomes" id="UP000440224">
    <property type="component" value="Unassembled WGS sequence"/>
</dbReference>
<evidence type="ECO:0000259" key="12">
    <source>
        <dbReference type="Pfam" id="PF01225"/>
    </source>
</evidence>
<protein>
    <recommendedName>
        <fullName evidence="10 11">UDP-N-acetylmuramoyl-tripeptide--D-alanyl-D-alanine ligase</fullName>
        <ecNumber evidence="10 11">6.3.2.10</ecNumber>
    </recommendedName>
    <alternativeName>
        <fullName evidence="10">D-alanyl-D-alanine-adding enzyme</fullName>
    </alternativeName>
</protein>
<evidence type="ECO:0000259" key="14">
    <source>
        <dbReference type="Pfam" id="PF08245"/>
    </source>
</evidence>
<dbReference type="InterPro" id="IPR036615">
    <property type="entry name" value="Mur_ligase_C_dom_sf"/>
</dbReference>
<organism evidence="15 16">
    <name type="scientific">Polyangium spumosum</name>
    <dbReference type="NCBI Taxonomy" id="889282"/>
    <lineage>
        <taxon>Bacteria</taxon>
        <taxon>Pseudomonadati</taxon>
        <taxon>Myxococcota</taxon>
        <taxon>Polyangia</taxon>
        <taxon>Polyangiales</taxon>
        <taxon>Polyangiaceae</taxon>
        <taxon>Polyangium</taxon>
    </lineage>
</organism>
<dbReference type="GO" id="GO:0005737">
    <property type="term" value="C:cytoplasm"/>
    <property type="evidence" value="ECO:0007669"/>
    <property type="project" value="UniProtKB-SubCell"/>
</dbReference>
<keyword evidence="1 10" id="KW-0963">Cytoplasm</keyword>
<dbReference type="Gene3D" id="3.90.190.20">
    <property type="entry name" value="Mur ligase, C-terminal domain"/>
    <property type="match status" value="1"/>
</dbReference>
<evidence type="ECO:0000256" key="2">
    <source>
        <dbReference type="ARBA" id="ARBA00022598"/>
    </source>
</evidence>
<comment type="caution">
    <text evidence="15">The sequence shown here is derived from an EMBL/GenBank/DDBJ whole genome shotgun (WGS) entry which is preliminary data.</text>
</comment>
<dbReference type="Pfam" id="PF08245">
    <property type="entry name" value="Mur_ligase_M"/>
    <property type="match status" value="1"/>
</dbReference>
<dbReference type="GO" id="GO:0071555">
    <property type="term" value="P:cell wall organization"/>
    <property type="evidence" value="ECO:0007669"/>
    <property type="project" value="UniProtKB-KW"/>
</dbReference>
<dbReference type="EMBL" id="WJIE01000009">
    <property type="protein sequence ID" value="MRG95976.1"/>
    <property type="molecule type" value="Genomic_DNA"/>
</dbReference>
<dbReference type="Pfam" id="PF02875">
    <property type="entry name" value="Mur_ligase_C"/>
    <property type="match status" value="1"/>
</dbReference>
<accession>A0A6N7PYM7</accession>
<evidence type="ECO:0000256" key="10">
    <source>
        <dbReference type="HAMAP-Rule" id="MF_02019"/>
    </source>
</evidence>
<keyword evidence="3 10" id="KW-0132">Cell division</keyword>
<dbReference type="SUPFAM" id="SSF53244">
    <property type="entry name" value="MurD-like peptide ligases, peptide-binding domain"/>
    <property type="match status" value="1"/>
</dbReference>
<dbReference type="Pfam" id="PF01225">
    <property type="entry name" value="Mur_ligase"/>
    <property type="match status" value="1"/>
</dbReference>
<dbReference type="GO" id="GO:0005524">
    <property type="term" value="F:ATP binding"/>
    <property type="evidence" value="ECO:0007669"/>
    <property type="project" value="UniProtKB-UniRule"/>
</dbReference>
<keyword evidence="8 10" id="KW-0131">Cell cycle</keyword>
<evidence type="ECO:0000256" key="11">
    <source>
        <dbReference type="RuleBase" id="RU004136"/>
    </source>
</evidence>
<feature type="domain" description="Mur ligase N-terminal catalytic" evidence="12">
    <location>
        <begin position="40"/>
        <end position="107"/>
    </location>
</feature>
<dbReference type="InterPro" id="IPR000713">
    <property type="entry name" value="Mur_ligase_N"/>
</dbReference>
<dbReference type="RefSeq" id="WP_153822772.1">
    <property type="nucleotide sequence ID" value="NZ_WJIE01000009.1"/>
</dbReference>
<dbReference type="HAMAP" id="MF_02019">
    <property type="entry name" value="MurF"/>
    <property type="match status" value="1"/>
</dbReference>